<name>A0A1H9UW38_9ACTN</name>
<sequence length="195" mass="21622">MTFRQHMRQQTVSALGELTGGPASDVYAVTFRIDSVDQDPRFPYLALGCTTEDEPARLLAQPEPPGPWEARWHYAYFPPSGLDGIRVLGNDAEHDPHGAALHRREAEADGLWYEDDAPEHVQDERGALLETRFRELCVDLARLLHTEGDLVRALGRPVPVLLYDMFDPEAMFALTRAANPPDSVADFLAGDGPST</sequence>
<evidence type="ECO:0000313" key="2">
    <source>
        <dbReference type="Proteomes" id="UP000182841"/>
    </source>
</evidence>
<proteinExistence type="predicted"/>
<dbReference type="Proteomes" id="UP000182841">
    <property type="component" value="Unassembled WGS sequence"/>
</dbReference>
<organism evidence="1 2">
    <name type="scientific">Streptomyces qinglanensis</name>
    <dbReference type="NCBI Taxonomy" id="943816"/>
    <lineage>
        <taxon>Bacteria</taxon>
        <taxon>Bacillati</taxon>
        <taxon>Actinomycetota</taxon>
        <taxon>Actinomycetes</taxon>
        <taxon>Kitasatosporales</taxon>
        <taxon>Streptomycetaceae</taxon>
        <taxon>Streptomyces</taxon>
    </lineage>
</organism>
<dbReference type="EMBL" id="FOGO01000009">
    <property type="protein sequence ID" value="SES13223.1"/>
    <property type="molecule type" value="Genomic_DNA"/>
</dbReference>
<dbReference type="OrthoDB" id="1148327at2"/>
<evidence type="ECO:0000313" key="1">
    <source>
        <dbReference type="EMBL" id="SES13223.1"/>
    </source>
</evidence>
<dbReference type="RefSeq" id="WP_079171990.1">
    <property type="nucleotide sequence ID" value="NZ_FOGO01000009.1"/>
</dbReference>
<evidence type="ECO:0008006" key="3">
    <source>
        <dbReference type="Google" id="ProtNLM"/>
    </source>
</evidence>
<accession>A0A1H9UW38</accession>
<dbReference type="AlphaFoldDB" id="A0A1H9UW38"/>
<keyword evidence="2" id="KW-1185">Reference proteome</keyword>
<protein>
    <recommendedName>
        <fullName evidence="3">DUF4303 domain-containing protein</fullName>
    </recommendedName>
</protein>
<gene>
    <name evidence="1" type="ORF">SAMN05421870_109176</name>
</gene>
<reference evidence="2" key="1">
    <citation type="submission" date="2016-10" db="EMBL/GenBank/DDBJ databases">
        <authorList>
            <person name="Varghese N."/>
            <person name="Submissions S."/>
        </authorList>
    </citation>
    <scope>NUCLEOTIDE SEQUENCE [LARGE SCALE GENOMIC DNA]</scope>
    <source>
        <strain evidence="2">CGMCC 4.6825</strain>
    </source>
</reference>